<dbReference type="EMBL" id="ALQA01000082">
    <property type="protein sequence ID" value="EJZ05333.1"/>
    <property type="molecule type" value="Genomic_DNA"/>
</dbReference>
<evidence type="ECO:0000313" key="1">
    <source>
        <dbReference type="EMBL" id="EJZ05333.1"/>
    </source>
</evidence>
<name>K0URV1_MYCVA</name>
<dbReference type="RefSeq" id="WP_003933648.1">
    <property type="nucleotide sequence ID" value="NZ_JH814704.1"/>
</dbReference>
<evidence type="ECO:0000313" key="2">
    <source>
        <dbReference type="Proteomes" id="UP000006072"/>
    </source>
</evidence>
<protein>
    <submittedName>
        <fullName evidence="1">Uncharacterized protein</fullName>
    </submittedName>
</protein>
<dbReference type="HOGENOM" id="CLU_090899_0_0_11"/>
<dbReference type="Gene3D" id="3.40.830.10">
    <property type="entry name" value="LigB-like"/>
    <property type="match status" value="1"/>
</dbReference>
<dbReference type="eggNOG" id="COG3885">
    <property type="taxonomic scope" value="Bacteria"/>
</dbReference>
<reference evidence="1 2" key="1">
    <citation type="journal article" date="2012" name="J. Bacteriol.">
        <title>Complete Genome Sequence of Mycobacterium vaccae Type Strain ATCC 25954.</title>
        <authorList>
            <person name="Ho Y.S."/>
            <person name="Adroub S.A."/>
            <person name="Abadi M."/>
            <person name="Al Alwan B."/>
            <person name="Alkhateeb R."/>
            <person name="Gao G."/>
            <person name="Ragab A."/>
            <person name="Ali S."/>
            <person name="van Soolingen D."/>
            <person name="Bitter W."/>
            <person name="Pain A."/>
            <person name="Abdallah A.M."/>
        </authorList>
    </citation>
    <scope>NUCLEOTIDE SEQUENCE [LARGE SCALE GENOMIC DNA]</scope>
    <source>
        <strain evidence="1 2">ATCC 25954</strain>
    </source>
</reference>
<gene>
    <name evidence="1" type="ORF">MVAC_25480</name>
</gene>
<keyword evidence="2" id="KW-1185">Reference proteome</keyword>
<proteinExistence type="predicted"/>
<sequence>MLTAIAIVPSAPLMVPDLASSAAAETEDMRAAAVSAAAALPRRWIAVGVGCADSVHEPQTTGTFAGYGVDVRVGLSAPAVTGEPTALPLCALIAGWLRGAAAPDAEVQVRAYRGDLDATAAVGTGSRLRAELDSARDDVGVLVVADGANTLTPSAPGGYDPAAAPVQDALDDALAAGDTDALTRLPATILGRVAYQVLAGLTGPGPRSAGQYYRGAPYGVGYFVGVWTP</sequence>
<organism evidence="1 2">
    <name type="scientific">Mycolicibacterium vaccae ATCC 25954</name>
    <dbReference type="NCBI Taxonomy" id="1194972"/>
    <lineage>
        <taxon>Bacteria</taxon>
        <taxon>Bacillati</taxon>
        <taxon>Actinomycetota</taxon>
        <taxon>Actinomycetes</taxon>
        <taxon>Mycobacteriales</taxon>
        <taxon>Mycobacteriaceae</taxon>
        <taxon>Mycolicibacterium</taxon>
    </lineage>
</organism>
<dbReference type="PATRIC" id="fig|1194972.3.peg.5072"/>
<comment type="caution">
    <text evidence="1">The sequence shown here is derived from an EMBL/GenBank/DDBJ whole genome shotgun (WGS) entry which is preliminary data.</text>
</comment>
<accession>K0URV1</accession>
<dbReference type="AlphaFoldDB" id="K0URV1"/>
<dbReference type="Proteomes" id="UP000006072">
    <property type="component" value="Unassembled WGS sequence"/>
</dbReference>